<accession>Q2SBK8</accession>
<evidence type="ECO:0000259" key="2">
    <source>
        <dbReference type="SMART" id="SM00047"/>
    </source>
</evidence>
<dbReference type="eggNOG" id="COG2992">
    <property type="taxonomic scope" value="Bacteria"/>
</dbReference>
<protein>
    <submittedName>
        <fullName evidence="3">Uncharacterized FlgJ-related protein</fullName>
    </submittedName>
</protein>
<dbReference type="Proteomes" id="UP000000238">
    <property type="component" value="Chromosome"/>
</dbReference>
<dbReference type="KEGG" id="hch:HCH_05292"/>
<dbReference type="InterPro" id="IPR053195">
    <property type="entry name" value="Bax-like"/>
</dbReference>
<dbReference type="CAZy" id="GH73">
    <property type="family name" value="Glycoside Hydrolase Family 73"/>
</dbReference>
<evidence type="ECO:0000256" key="1">
    <source>
        <dbReference type="SAM" id="Phobius"/>
    </source>
</evidence>
<keyword evidence="4" id="KW-1185">Reference proteome</keyword>
<evidence type="ECO:0000313" key="3">
    <source>
        <dbReference type="EMBL" id="ABC31966.1"/>
    </source>
</evidence>
<dbReference type="PANTHER" id="PTHR40572">
    <property type="entry name" value="PROTEIN BAX"/>
    <property type="match status" value="1"/>
</dbReference>
<dbReference type="EMBL" id="CP000155">
    <property type="protein sequence ID" value="ABC31966.1"/>
    <property type="molecule type" value="Genomic_DNA"/>
</dbReference>
<name>Q2SBK8_HAHCH</name>
<dbReference type="GO" id="GO:0004040">
    <property type="term" value="F:amidase activity"/>
    <property type="evidence" value="ECO:0007669"/>
    <property type="project" value="InterPro"/>
</dbReference>
<dbReference type="PANTHER" id="PTHR40572:SF1">
    <property type="entry name" value="PROTEIN BAX"/>
    <property type="match status" value="1"/>
</dbReference>
<dbReference type="Pfam" id="PF01832">
    <property type="entry name" value="Glucosaminidase"/>
    <property type="match status" value="1"/>
</dbReference>
<dbReference type="OrthoDB" id="9788155at2"/>
<keyword evidence="1" id="KW-1133">Transmembrane helix</keyword>
<reference evidence="3 4" key="1">
    <citation type="journal article" date="2005" name="Nucleic Acids Res.">
        <title>Genomic blueprint of Hahella chejuensis, a marine microbe producing an algicidal agent.</title>
        <authorList>
            <person name="Jeong H."/>
            <person name="Yim J.H."/>
            <person name="Lee C."/>
            <person name="Choi S.-H."/>
            <person name="Park Y.K."/>
            <person name="Yoon S.H."/>
            <person name="Hur C.-G."/>
            <person name="Kang H.-Y."/>
            <person name="Kim D."/>
            <person name="Lee H.H."/>
            <person name="Park K.H."/>
            <person name="Park S.-H."/>
            <person name="Park H.-S."/>
            <person name="Lee H.K."/>
            <person name="Oh T.K."/>
            <person name="Kim J.F."/>
        </authorList>
    </citation>
    <scope>NUCLEOTIDE SEQUENCE [LARGE SCALE GENOMIC DNA]</scope>
    <source>
        <strain evidence="3 4">KCTC 2396</strain>
    </source>
</reference>
<keyword evidence="1" id="KW-0472">Membrane</keyword>
<proteinExistence type="predicted"/>
<dbReference type="InterPro" id="IPR002901">
    <property type="entry name" value="MGlyc_endo_b_GlcNAc-like_dom"/>
</dbReference>
<dbReference type="AlphaFoldDB" id="Q2SBK8"/>
<dbReference type="SMART" id="SM00047">
    <property type="entry name" value="LYZ2"/>
    <property type="match status" value="1"/>
</dbReference>
<gene>
    <name evidence="3" type="ordered locus">HCH_05292</name>
</gene>
<feature type="domain" description="Mannosyl-glycoprotein endo-beta-N-acetylglucosamidase-like" evidence="2">
    <location>
        <begin position="116"/>
        <end position="250"/>
    </location>
</feature>
<dbReference type="STRING" id="349521.HCH_05292"/>
<sequence length="274" mass="31517">MKNYRSYAVIAFSGALVWLFTFSLWYDLHALVVKEDKKELKPQNVNLTPTAPLPDFSSYQDVGEKKEAFFSYLLPLVQQANRQIKEERQFIQKMQRQTTFSTEDTARLQRLAEAYRAPFDNAFNNDFFKLMLRRVDTIPPSLVLAQAANESGWGSSRFAREGNNLFGQWCFKPGCGIEPAQRASHLKHEVARFDTIYHSVMSYMRNLNRNLHYIDLRKTREKLRAQGLPVTGQSLTPGLAKYSTRGEAYIAEIQGLIRANDLEKYDQPSDAAML</sequence>
<dbReference type="Gene3D" id="1.10.530.10">
    <property type="match status" value="1"/>
</dbReference>
<dbReference type="RefSeq" id="WP_011399030.1">
    <property type="nucleotide sequence ID" value="NC_007645.1"/>
</dbReference>
<organism evidence="3 4">
    <name type="scientific">Hahella chejuensis (strain KCTC 2396)</name>
    <dbReference type="NCBI Taxonomy" id="349521"/>
    <lineage>
        <taxon>Bacteria</taxon>
        <taxon>Pseudomonadati</taxon>
        <taxon>Pseudomonadota</taxon>
        <taxon>Gammaproteobacteria</taxon>
        <taxon>Oceanospirillales</taxon>
        <taxon>Hahellaceae</taxon>
        <taxon>Hahella</taxon>
    </lineage>
</organism>
<dbReference type="HOGENOM" id="CLU_061344_1_0_6"/>
<feature type="transmembrane region" description="Helical" evidence="1">
    <location>
        <begin position="7"/>
        <end position="26"/>
    </location>
</feature>
<evidence type="ECO:0000313" key="4">
    <source>
        <dbReference type="Proteomes" id="UP000000238"/>
    </source>
</evidence>
<keyword evidence="1" id="KW-0812">Transmembrane</keyword>